<evidence type="ECO:0000313" key="1">
    <source>
        <dbReference type="EMBL" id="KPB02851.1"/>
    </source>
</evidence>
<reference evidence="1 2" key="1">
    <citation type="submission" date="2015-01" db="EMBL/GenBank/DDBJ databases">
        <title>Ahrensia donghaiensis sp. nov., a novel dimethylsulphoniopropionate-cleavage bacterium isolated from seawater and emended descriptions of the genus Ahrensia and Ahrensia kielensis.</title>
        <authorList>
            <person name="Liu J."/>
        </authorList>
    </citation>
    <scope>NUCLEOTIDE SEQUENCE [LARGE SCALE GENOMIC DNA]</scope>
    <source>
        <strain evidence="1 2">LZD062</strain>
    </source>
</reference>
<keyword evidence="2" id="KW-1185">Reference proteome</keyword>
<dbReference type="AlphaFoldDB" id="A0A0N0E8X1"/>
<name>A0A0N0E8X1_9HYPH</name>
<protein>
    <submittedName>
        <fullName evidence="1">Uncharacterized protein</fullName>
    </submittedName>
</protein>
<gene>
    <name evidence="1" type="ORF">SU32_00835</name>
</gene>
<accession>A0A0N0E8X1</accession>
<comment type="caution">
    <text evidence="1">The sequence shown here is derived from an EMBL/GenBank/DDBJ whole genome shotgun (WGS) entry which is preliminary data.</text>
</comment>
<dbReference type="PATRIC" id="fig|1514904.3.peg.170"/>
<sequence>MMTVFNKIFVGYALILAGITVAGAATLSSDTKIINAAFTQPSSLDFIVTGGAKSDTQKGVLRHLDACDADCQAERLGLTFDK</sequence>
<evidence type="ECO:0000313" key="2">
    <source>
        <dbReference type="Proteomes" id="UP000038011"/>
    </source>
</evidence>
<organism evidence="1 2">
    <name type="scientific">Ahrensia marina</name>
    <dbReference type="NCBI Taxonomy" id="1514904"/>
    <lineage>
        <taxon>Bacteria</taxon>
        <taxon>Pseudomonadati</taxon>
        <taxon>Pseudomonadota</taxon>
        <taxon>Alphaproteobacteria</taxon>
        <taxon>Hyphomicrobiales</taxon>
        <taxon>Ahrensiaceae</taxon>
        <taxon>Ahrensia</taxon>
    </lineage>
</organism>
<dbReference type="Proteomes" id="UP000038011">
    <property type="component" value="Unassembled WGS sequence"/>
</dbReference>
<dbReference type="EMBL" id="JXMU01000001">
    <property type="protein sequence ID" value="KPB02851.1"/>
    <property type="molecule type" value="Genomic_DNA"/>
</dbReference>
<proteinExistence type="predicted"/>